<dbReference type="Pfam" id="PF00596">
    <property type="entry name" value="Aldolase_II"/>
    <property type="match status" value="1"/>
</dbReference>
<protein>
    <submittedName>
        <fullName evidence="4">L-fuculose 1-phosphate aldolase</fullName>
    </submittedName>
</protein>
<reference evidence="4 5" key="1">
    <citation type="submission" date="2016-11" db="EMBL/GenBank/DDBJ databases">
        <authorList>
            <person name="Jaros S."/>
            <person name="Januszkiewicz K."/>
            <person name="Wedrychowicz H."/>
        </authorList>
    </citation>
    <scope>NUCLEOTIDE SEQUENCE [LARGE SCALE GENOMIC DNA]</scope>
    <source>
        <strain evidence="4 5">DSM 15970</strain>
    </source>
</reference>
<dbReference type="AlphaFoldDB" id="A0A1M6J7P4"/>
<evidence type="ECO:0000259" key="3">
    <source>
        <dbReference type="SMART" id="SM01007"/>
    </source>
</evidence>
<dbReference type="InterPro" id="IPR036409">
    <property type="entry name" value="Aldolase_II/adducin_N_sf"/>
</dbReference>
<dbReference type="STRING" id="1122934.SAMN02745691_01929"/>
<dbReference type="Proteomes" id="UP000184342">
    <property type="component" value="Unassembled WGS sequence"/>
</dbReference>
<dbReference type="RefSeq" id="WP_073994205.1">
    <property type="nucleotide sequence ID" value="NZ_FQYT01000021.1"/>
</dbReference>
<dbReference type="GO" id="GO:0046872">
    <property type="term" value="F:metal ion binding"/>
    <property type="evidence" value="ECO:0007669"/>
    <property type="project" value="UniProtKB-KW"/>
</dbReference>
<dbReference type="SUPFAM" id="SSF53639">
    <property type="entry name" value="AraD/HMP-PK domain-like"/>
    <property type="match status" value="1"/>
</dbReference>
<feature type="domain" description="Class II aldolase/adducin N-terminal" evidence="3">
    <location>
        <begin position="8"/>
        <end position="184"/>
    </location>
</feature>
<accession>A0A1M6J7P4</accession>
<evidence type="ECO:0000256" key="2">
    <source>
        <dbReference type="ARBA" id="ARBA00023239"/>
    </source>
</evidence>
<organism evidence="4 5">
    <name type="scientific">Parasporobacterium paucivorans DSM 15970</name>
    <dbReference type="NCBI Taxonomy" id="1122934"/>
    <lineage>
        <taxon>Bacteria</taxon>
        <taxon>Bacillati</taxon>
        <taxon>Bacillota</taxon>
        <taxon>Clostridia</taxon>
        <taxon>Lachnospirales</taxon>
        <taxon>Lachnospiraceae</taxon>
        <taxon>Parasporobacterium</taxon>
    </lineage>
</organism>
<evidence type="ECO:0000256" key="1">
    <source>
        <dbReference type="ARBA" id="ARBA00022723"/>
    </source>
</evidence>
<evidence type="ECO:0000313" key="4">
    <source>
        <dbReference type="EMBL" id="SHJ42733.1"/>
    </source>
</evidence>
<dbReference type="PANTHER" id="PTHR22789:SF0">
    <property type="entry name" value="3-OXO-TETRONATE 4-PHOSPHATE DECARBOXYLASE-RELATED"/>
    <property type="match status" value="1"/>
</dbReference>
<dbReference type="EMBL" id="FQYT01000021">
    <property type="protein sequence ID" value="SHJ42733.1"/>
    <property type="molecule type" value="Genomic_DNA"/>
</dbReference>
<evidence type="ECO:0000313" key="5">
    <source>
        <dbReference type="Proteomes" id="UP000184342"/>
    </source>
</evidence>
<proteinExistence type="predicted"/>
<dbReference type="GO" id="GO:0005829">
    <property type="term" value="C:cytosol"/>
    <property type="evidence" value="ECO:0007669"/>
    <property type="project" value="TreeGrafter"/>
</dbReference>
<dbReference type="GO" id="GO:0019323">
    <property type="term" value="P:pentose catabolic process"/>
    <property type="evidence" value="ECO:0007669"/>
    <property type="project" value="TreeGrafter"/>
</dbReference>
<dbReference type="PANTHER" id="PTHR22789">
    <property type="entry name" value="FUCULOSE PHOSPHATE ALDOLASE"/>
    <property type="match status" value="1"/>
</dbReference>
<keyword evidence="2" id="KW-0456">Lyase</keyword>
<gene>
    <name evidence="4" type="ORF">SAMN02745691_01929</name>
</gene>
<dbReference type="InterPro" id="IPR001303">
    <property type="entry name" value="Aldolase_II/adducin_N"/>
</dbReference>
<dbReference type="NCBIfam" id="NF005302">
    <property type="entry name" value="PRK06833.1"/>
    <property type="match status" value="1"/>
</dbReference>
<dbReference type="Gene3D" id="3.40.225.10">
    <property type="entry name" value="Class II aldolase/adducin N-terminal domain"/>
    <property type="match status" value="1"/>
</dbReference>
<sequence length="213" mass="23929">MLMEKERTELVDGGIIMLEKGFTKGTSGNLSIYNRELQLMAITPSGMDYRELKPEDMVVMNLQGTVVEGERKPSSEYMLHAILYENRWDLNSVVHAHTVSSTTIACLREDLPAVTYMLAVAGKSVKCAKYATFGTRELALNALEAMQDNNAVLLANHGVVTGGESMKKALDILEQVEYAAELYYRTRCIGQPEVIEDEEMTRIMKKFKMYGQK</sequence>
<dbReference type="InterPro" id="IPR050197">
    <property type="entry name" value="Aldolase_class_II_sugar_metab"/>
</dbReference>
<dbReference type="SMART" id="SM01007">
    <property type="entry name" value="Aldolase_II"/>
    <property type="match status" value="1"/>
</dbReference>
<name>A0A1M6J7P4_9FIRM</name>
<dbReference type="OrthoDB" id="9794581at2"/>
<keyword evidence="5" id="KW-1185">Reference proteome</keyword>
<keyword evidence="1" id="KW-0479">Metal-binding</keyword>
<dbReference type="GO" id="GO:0016832">
    <property type="term" value="F:aldehyde-lyase activity"/>
    <property type="evidence" value="ECO:0007669"/>
    <property type="project" value="TreeGrafter"/>
</dbReference>